<feature type="transmembrane region" description="Helical" evidence="1">
    <location>
        <begin position="6"/>
        <end position="24"/>
    </location>
</feature>
<name>A0A5P8NYJ1_9BACT</name>
<proteinExistence type="predicted"/>
<sequence length="63" mass="7170">MVLDIVIILAMCFPMLLFTVYPGLKLGDYLEQKHAISEASKRKVVIIFTVVFTVTLSSLLYYI</sequence>
<dbReference type="OrthoDB" id="5335005at2"/>
<reference evidence="2 3" key="1">
    <citation type="submission" date="2019-09" db="EMBL/GenBank/DDBJ databases">
        <title>Sulfurimonas gotlandica sp. nov., a chemoautotrophic and psychrotolerant epsilonproteobacterium isolated from a pelagic redoxcline, and an emended description of the genus Sulfurimonas.</title>
        <authorList>
            <person name="Wang S."/>
            <person name="Jiang L."/>
            <person name="Shao S."/>
        </authorList>
    </citation>
    <scope>NUCLEOTIDE SEQUENCE [LARGE SCALE GENOMIC DNA]</scope>
    <source>
        <strain evidence="2 3">GYSZ_1</strain>
    </source>
</reference>
<evidence type="ECO:0000256" key="1">
    <source>
        <dbReference type="SAM" id="Phobius"/>
    </source>
</evidence>
<feature type="transmembrane region" description="Helical" evidence="1">
    <location>
        <begin position="44"/>
        <end position="62"/>
    </location>
</feature>
<dbReference type="AlphaFoldDB" id="A0A5P8NYJ1"/>
<keyword evidence="3" id="KW-1185">Reference proteome</keyword>
<keyword evidence="1" id="KW-0812">Transmembrane</keyword>
<evidence type="ECO:0000313" key="2">
    <source>
        <dbReference type="EMBL" id="QFR48505.1"/>
    </source>
</evidence>
<keyword evidence="1" id="KW-0472">Membrane</keyword>
<dbReference type="Proteomes" id="UP000326944">
    <property type="component" value="Chromosome"/>
</dbReference>
<organism evidence="2 3">
    <name type="scientific">Sulfurimonas lithotrophica</name>
    <dbReference type="NCBI Taxonomy" id="2590022"/>
    <lineage>
        <taxon>Bacteria</taxon>
        <taxon>Pseudomonadati</taxon>
        <taxon>Campylobacterota</taxon>
        <taxon>Epsilonproteobacteria</taxon>
        <taxon>Campylobacterales</taxon>
        <taxon>Sulfurimonadaceae</taxon>
        <taxon>Sulfurimonas</taxon>
    </lineage>
</organism>
<accession>A0A5P8NYJ1</accession>
<gene>
    <name evidence="2" type="ORF">FJR48_01685</name>
</gene>
<dbReference type="EMBL" id="CP043617">
    <property type="protein sequence ID" value="QFR48505.1"/>
    <property type="molecule type" value="Genomic_DNA"/>
</dbReference>
<evidence type="ECO:0000313" key="3">
    <source>
        <dbReference type="Proteomes" id="UP000326944"/>
    </source>
</evidence>
<protein>
    <submittedName>
        <fullName evidence="2">Uncharacterized protein</fullName>
    </submittedName>
</protein>
<dbReference type="KEGG" id="sulg:FJR48_01685"/>
<keyword evidence="1" id="KW-1133">Transmembrane helix</keyword>